<dbReference type="NCBIfam" id="NF010086">
    <property type="entry name" value="PRK13571.1"/>
    <property type="match status" value="1"/>
</dbReference>
<keyword evidence="10 15" id="KW-0460">Magnesium</keyword>
<feature type="domain" description="Anthranilate synthase component I N-terminal" evidence="17">
    <location>
        <begin position="34"/>
        <end position="176"/>
    </location>
</feature>
<evidence type="ECO:0000256" key="12">
    <source>
        <dbReference type="ARBA" id="ARBA00023239"/>
    </source>
</evidence>
<dbReference type="PANTHER" id="PTHR11236:SF46">
    <property type="entry name" value="ANTHRANILATE SYNTHASE COMPONENT 1"/>
    <property type="match status" value="1"/>
</dbReference>
<evidence type="ECO:0000259" key="16">
    <source>
        <dbReference type="Pfam" id="PF00425"/>
    </source>
</evidence>
<comment type="subunit">
    <text evidence="4 15">Heterotetramer consisting of two non-identical subunits: a beta subunit (TrpG) and a large alpha subunit (TrpE).</text>
</comment>
<evidence type="ECO:0000313" key="18">
    <source>
        <dbReference type="EMBL" id="GGG56445.1"/>
    </source>
</evidence>
<dbReference type="EMBL" id="BMEQ01000008">
    <property type="protein sequence ID" value="GGG56445.1"/>
    <property type="molecule type" value="Genomic_DNA"/>
</dbReference>
<evidence type="ECO:0000256" key="4">
    <source>
        <dbReference type="ARBA" id="ARBA00011575"/>
    </source>
</evidence>
<reference evidence="18" key="2">
    <citation type="submission" date="2020-09" db="EMBL/GenBank/DDBJ databases">
        <authorList>
            <person name="Sun Q."/>
            <person name="Zhou Y."/>
        </authorList>
    </citation>
    <scope>NUCLEOTIDE SEQUENCE</scope>
    <source>
        <strain evidence="18">CGMCC 1.12187</strain>
    </source>
</reference>
<evidence type="ECO:0000256" key="15">
    <source>
        <dbReference type="RuleBase" id="RU364045"/>
    </source>
</evidence>
<keyword evidence="8 15" id="KW-0479">Metal-binding</keyword>
<dbReference type="GO" id="GO:0000162">
    <property type="term" value="P:L-tryptophan biosynthetic process"/>
    <property type="evidence" value="ECO:0007669"/>
    <property type="project" value="UniProtKB-KW"/>
</dbReference>
<dbReference type="AlphaFoldDB" id="A0A917GSW4"/>
<evidence type="ECO:0000256" key="5">
    <source>
        <dbReference type="ARBA" id="ARBA00012266"/>
    </source>
</evidence>
<evidence type="ECO:0000256" key="14">
    <source>
        <dbReference type="ARBA" id="ARBA00047683"/>
    </source>
</evidence>
<sequence>MQDLGTVSPTLEEFRALAAERRVIPVRVKILADAMTPIGLYRALALEEGAARPGTFLMESAAEGGVWSRYSFVGANSRATLTAKDGQAHWIGQAPVGAPTGGNPVEALRDTMALLHTERFEDMPPLTSGLVGFVGWEAVRRWEKLPHPPEDDLHIPELAMNLVSDIAIHDNTDGTVMLVANAINFDNTDQRVDEAYDDALSRLHAMVEKLARPLGHVTVSTLTGTDEIGGDLESRVDQSWDRTLFMNSIVEGKKAIVDGEIFQVVISRRFETECTADSLDVYRMLRAINPSPYMYLYSFEDADGRPFSVVGSSPEALVTVTGDEAVTHPIAGSRPRGRTVEEDLALERDLLEDEKERSEHLMLVDLARNDISKIALPGSVEVTEFMEVERFSHIMHLCSNVVGRMRPDATAYDVLAATFPAGTLSGAPKPRALRLLDEYEPLRRAVYGGVVGYMDFAGDMDMAIAIRTALLVDGKAYVQAGGGIVADSDPETEALESLNKATAPLRAVLLAERLHVLDVDHVATPSAAAATSPDATRA</sequence>
<dbReference type="GO" id="GO:0004049">
    <property type="term" value="F:anthranilate synthase activity"/>
    <property type="evidence" value="ECO:0007669"/>
    <property type="project" value="UniProtKB-EC"/>
</dbReference>
<comment type="pathway">
    <text evidence="2 15">Amino-acid biosynthesis; L-tryptophan biosynthesis; L-tryptophan from chorismate: step 1/5.</text>
</comment>
<dbReference type="Pfam" id="PF00425">
    <property type="entry name" value="Chorismate_bind"/>
    <property type="match status" value="1"/>
</dbReference>
<evidence type="ECO:0000256" key="13">
    <source>
        <dbReference type="ARBA" id="ARBA00025634"/>
    </source>
</evidence>
<dbReference type="InterPro" id="IPR005801">
    <property type="entry name" value="ADC_synthase"/>
</dbReference>
<evidence type="ECO:0000256" key="3">
    <source>
        <dbReference type="ARBA" id="ARBA00009562"/>
    </source>
</evidence>
<keyword evidence="9 15" id="KW-0822">Tryptophan biosynthesis</keyword>
<dbReference type="InterPro" id="IPR019999">
    <property type="entry name" value="Anth_synth_I-like"/>
</dbReference>
<keyword evidence="11 15" id="KW-0057">Aromatic amino acid biosynthesis</keyword>
<evidence type="ECO:0000256" key="8">
    <source>
        <dbReference type="ARBA" id="ARBA00022723"/>
    </source>
</evidence>
<feature type="domain" description="Chorismate-utilising enzyme C-terminal" evidence="16">
    <location>
        <begin position="244"/>
        <end position="500"/>
    </location>
</feature>
<dbReference type="NCBIfam" id="TIGR00564">
    <property type="entry name" value="trpE_most"/>
    <property type="match status" value="1"/>
</dbReference>
<keyword evidence="19" id="KW-1185">Reference proteome</keyword>
<evidence type="ECO:0000256" key="9">
    <source>
        <dbReference type="ARBA" id="ARBA00022822"/>
    </source>
</evidence>
<dbReference type="PRINTS" id="PR00095">
    <property type="entry name" value="ANTSNTHASEI"/>
</dbReference>
<comment type="function">
    <text evidence="13 15">Part of a heterotetrameric complex that catalyzes the two-step biosynthesis of anthranilate, an intermediate in the biosynthesis of L-tryptophan. In the first step, the glutamine-binding beta subunit (TrpG) of anthranilate synthase (AS) provides the glutamine amidotransferase activity which generates ammonia as a substrate that, along with chorismate, is used in the second step, catalyzed by the large alpha subunit of AS (TrpE) to produce anthranilate. In the absence of TrpG, TrpE can synthesize anthranilate directly from chorismate and high concentrations of ammonia.</text>
</comment>
<reference evidence="18" key="1">
    <citation type="journal article" date="2014" name="Int. J. Syst. Evol. Microbiol.">
        <title>Complete genome sequence of Corynebacterium casei LMG S-19264T (=DSM 44701T), isolated from a smear-ripened cheese.</title>
        <authorList>
            <consortium name="US DOE Joint Genome Institute (JGI-PGF)"/>
            <person name="Walter F."/>
            <person name="Albersmeier A."/>
            <person name="Kalinowski J."/>
            <person name="Ruckert C."/>
        </authorList>
    </citation>
    <scope>NUCLEOTIDE SEQUENCE</scope>
    <source>
        <strain evidence="18">CGMCC 1.12187</strain>
    </source>
</reference>
<comment type="caution">
    <text evidence="18">The sequence shown here is derived from an EMBL/GenBank/DDBJ whole genome shotgun (WGS) entry which is preliminary data.</text>
</comment>
<evidence type="ECO:0000256" key="10">
    <source>
        <dbReference type="ARBA" id="ARBA00022842"/>
    </source>
</evidence>
<gene>
    <name evidence="15" type="primary">trpE</name>
    <name evidence="18" type="ORF">GCM10011374_19090</name>
</gene>
<comment type="cofactor">
    <cofactor evidence="1 15">
        <name>Mg(2+)</name>
        <dbReference type="ChEBI" id="CHEBI:18420"/>
    </cofactor>
</comment>
<dbReference type="InterPro" id="IPR005256">
    <property type="entry name" value="Anth_synth_I_PabB"/>
</dbReference>
<keyword evidence="12 15" id="KW-0456">Lyase</keyword>
<keyword evidence="7 15" id="KW-0028">Amino-acid biosynthesis</keyword>
<evidence type="ECO:0000256" key="2">
    <source>
        <dbReference type="ARBA" id="ARBA00004873"/>
    </source>
</evidence>
<dbReference type="InterPro" id="IPR006805">
    <property type="entry name" value="Anth_synth_I_N"/>
</dbReference>
<dbReference type="Proteomes" id="UP000638848">
    <property type="component" value="Unassembled WGS sequence"/>
</dbReference>
<accession>A0A917GSW4</accession>
<comment type="similarity">
    <text evidence="3 15">Belongs to the anthranilate synthase component I family.</text>
</comment>
<protein>
    <recommendedName>
        <fullName evidence="6 15">Anthranilate synthase component 1</fullName>
        <ecNumber evidence="5 15">4.1.3.27</ecNumber>
    </recommendedName>
</protein>
<evidence type="ECO:0000256" key="1">
    <source>
        <dbReference type="ARBA" id="ARBA00001946"/>
    </source>
</evidence>
<dbReference type="SUPFAM" id="SSF56322">
    <property type="entry name" value="ADC synthase"/>
    <property type="match status" value="1"/>
</dbReference>
<dbReference type="RefSeq" id="WP_188536584.1">
    <property type="nucleotide sequence ID" value="NZ_BMEQ01000008.1"/>
</dbReference>
<evidence type="ECO:0000259" key="17">
    <source>
        <dbReference type="Pfam" id="PF04715"/>
    </source>
</evidence>
<dbReference type="GO" id="GO:0046872">
    <property type="term" value="F:metal ion binding"/>
    <property type="evidence" value="ECO:0007669"/>
    <property type="project" value="UniProtKB-KW"/>
</dbReference>
<name>A0A917GSW4_9MICC</name>
<evidence type="ECO:0000256" key="7">
    <source>
        <dbReference type="ARBA" id="ARBA00022605"/>
    </source>
</evidence>
<proteinExistence type="inferred from homology"/>
<dbReference type="Pfam" id="PF04715">
    <property type="entry name" value="Anth_synt_I_N"/>
    <property type="match status" value="1"/>
</dbReference>
<evidence type="ECO:0000256" key="11">
    <source>
        <dbReference type="ARBA" id="ARBA00023141"/>
    </source>
</evidence>
<dbReference type="EC" id="4.1.3.27" evidence="5 15"/>
<dbReference type="Gene3D" id="3.60.120.10">
    <property type="entry name" value="Anthranilate synthase"/>
    <property type="match status" value="1"/>
</dbReference>
<comment type="catalytic activity">
    <reaction evidence="14 15">
        <text>chorismate + L-glutamine = anthranilate + pyruvate + L-glutamate + H(+)</text>
        <dbReference type="Rhea" id="RHEA:21732"/>
        <dbReference type="ChEBI" id="CHEBI:15361"/>
        <dbReference type="ChEBI" id="CHEBI:15378"/>
        <dbReference type="ChEBI" id="CHEBI:16567"/>
        <dbReference type="ChEBI" id="CHEBI:29748"/>
        <dbReference type="ChEBI" id="CHEBI:29985"/>
        <dbReference type="ChEBI" id="CHEBI:58359"/>
        <dbReference type="EC" id="4.1.3.27"/>
    </reaction>
</comment>
<dbReference type="InterPro" id="IPR015890">
    <property type="entry name" value="Chorismate_C"/>
</dbReference>
<dbReference type="PANTHER" id="PTHR11236">
    <property type="entry name" value="AMINOBENZOATE/ANTHRANILATE SYNTHASE"/>
    <property type="match status" value="1"/>
</dbReference>
<organism evidence="18 19">
    <name type="scientific">Kocuria dechangensis</name>
    <dbReference type="NCBI Taxonomy" id="1176249"/>
    <lineage>
        <taxon>Bacteria</taxon>
        <taxon>Bacillati</taxon>
        <taxon>Actinomycetota</taxon>
        <taxon>Actinomycetes</taxon>
        <taxon>Micrococcales</taxon>
        <taxon>Micrococcaceae</taxon>
        <taxon>Kocuria</taxon>
    </lineage>
</organism>
<evidence type="ECO:0000313" key="19">
    <source>
        <dbReference type="Proteomes" id="UP000638848"/>
    </source>
</evidence>
<evidence type="ECO:0000256" key="6">
    <source>
        <dbReference type="ARBA" id="ARBA00020653"/>
    </source>
</evidence>